<dbReference type="KEGG" id="rpe:RPE_2268"/>
<proteinExistence type="predicted"/>
<feature type="domain" description="RiboL-PSP-HEPN" evidence="1">
    <location>
        <begin position="17"/>
        <end position="205"/>
    </location>
</feature>
<dbReference type="STRING" id="316055.RPE_2268"/>
<dbReference type="OrthoDB" id="4111339at2"/>
<evidence type="ECO:0000259" key="1">
    <source>
        <dbReference type="Pfam" id="PF18735"/>
    </source>
</evidence>
<protein>
    <recommendedName>
        <fullName evidence="1">RiboL-PSP-HEPN domain-containing protein</fullName>
    </recommendedName>
</protein>
<evidence type="ECO:0000313" key="2">
    <source>
        <dbReference type="EMBL" id="ABJ06210.1"/>
    </source>
</evidence>
<sequence>MTKPYTPQDLSDIFDTDLIWRRRELSDLKAAVYAADKAAKPVLLRALIAMGYAHWEGYVRLCANRYFEHLTLRKKPFSDFERQIYVNSFLVRIDALHQNRISLEARCKLVNDILDNTGGRFSYLNPELIDTKSNLNTDVIKDICIICGVASEHFEEHRMFLDVILLKRRNAIAHGQQELILANEMDDLTAKLLALMTSFRNLLENKIYLKAYAA</sequence>
<dbReference type="HOGENOM" id="CLU_100981_1_0_5"/>
<name>Q07PC4_RHOP5</name>
<dbReference type="AlphaFoldDB" id="Q07PC4"/>
<gene>
    <name evidence="2" type="ordered locus">RPE_2268</name>
</gene>
<reference evidence="2" key="1">
    <citation type="submission" date="2006-09" db="EMBL/GenBank/DDBJ databases">
        <title>Complete sequence of Rhodopseudomonas palustris BisA53.</title>
        <authorList>
            <consortium name="US DOE Joint Genome Institute"/>
            <person name="Copeland A."/>
            <person name="Lucas S."/>
            <person name="Lapidus A."/>
            <person name="Barry K."/>
            <person name="Detter J.C."/>
            <person name="Glavina del Rio T."/>
            <person name="Hammon N."/>
            <person name="Israni S."/>
            <person name="Dalin E."/>
            <person name="Tice H."/>
            <person name="Pitluck S."/>
            <person name="Chain P."/>
            <person name="Malfatti S."/>
            <person name="Shin M."/>
            <person name="Vergez L."/>
            <person name="Schmutz J."/>
            <person name="Larimer F."/>
            <person name="Land M."/>
            <person name="Hauser L."/>
            <person name="Pelletier D.A."/>
            <person name="Kyrpides N."/>
            <person name="Kim E."/>
            <person name="Harwood C.S."/>
            <person name="Oda Y."/>
            <person name="Richardson P."/>
        </authorList>
    </citation>
    <scope>NUCLEOTIDE SEQUENCE [LARGE SCALE GENOMIC DNA]</scope>
    <source>
        <strain evidence="2">BisA53</strain>
    </source>
</reference>
<dbReference type="Pfam" id="PF18735">
    <property type="entry name" value="HEPN_RiboL-PSP"/>
    <property type="match status" value="1"/>
</dbReference>
<dbReference type="InterPro" id="IPR041519">
    <property type="entry name" value="HEPN_RiboL-PSP"/>
</dbReference>
<accession>Q07PC4</accession>
<dbReference type="eggNOG" id="ENOG5032SV9">
    <property type="taxonomic scope" value="Bacteria"/>
</dbReference>
<organism evidence="2">
    <name type="scientific">Rhodopseudomonas palustris (strain BisA53)</name>
    <dbReference type="NCBI Taxonomy" id="316055"/>
    <lineage>
        <taxon>Bacteria</taxon>
        <taxon>Pseudomonadati</taxon>
        <taxon>Pseudomonadota</taxon>
        <taxon>Alphaproteobacteria</taxon>
        <taxon>Hyphomicrobiales</taxon>
        <taxon>Nitrobacteraceae</taxon>
        <taxon>Rhodopseudomonas</taxon>
    </lineage>
</organism>
<dbReference type="EMBL" id="CP000463">
    <property type="protein sequence ID" value="ABJ06210.1"/>
    <property type="molecule type" value="Genomic_DNA"/>
</dbReference>